<keyword evidence="7" id="KW-0966">Cell projection</keyword>
<comment type="subcellular location">
    <subcellularLocation>
        <location evidence="1">Membrane</location>
        <topology evidence="1">Single-pass membrane protein</topology>
    </subcellularLocation>
</comment>
<dbReference type="GO" id="GO:0016020">
    <property type="term" value="C:membrane"/>
    <property type="evidence" value="ECO:0007669"/>
    <property type="project" value="UniProtKB-SubCell"/>
</dbReference>
<dbReference type="OrthoDB" id="9774900at2"/>
<evidence type="ECO:0000256" key="2">
    <source>
        <dbReference type="ARBA" id="ARBA00022692"/>
    </source>
</evidence>
<keyword evidence="8" id="KW-1185">Reference proteome</keyword>
<keyword evidence="4 6" id="KW-0472">Membrane</keyword>
<feature type="transmembrane region" description="Helical" evidence="6">
    <location>
        <begin position="45"/>
        <end position="64"/>
    </location>
</feature>
<reference evidence="7 8" key="1">
    <citation type="submission" date="2018-05" db="EMBL/GenBank/DDBJ databases">
        <title>Acuticoccus sediminis sp. nov., isolated from deep-sea sediment of Indian Ocean.</title>
        <authorList>
            <person name="Liu X."/>
            <person name="Lai Q."/>
            <person name="Du Y."/>
            <person name="Sun F."/>
            <person name="Zhang X."/>
            <person name="Wang S."/>
            <person name="Shao Z."/>
        </authorList>
    </citation>
    <scope>NUCLEOTIDE SEQUENCE [LARGE SCALE GENOMIC DNA]</scope>
    <source>
        <strain evidence="7 8">PTG4-2</strain>
    </source>
</reference>
<keyword evidence="3 6" id="KW-1133">Transmembrane helix</keyword>
<dbReference type="AlphaFoldDB" id="A0A8B2NSB2"/>
<dbReference type="EMBL" id="QHHQ01000007">
    <property type="protein sequence ID" value="RAH98272.1"/>
    <property type="molecule type" value="Genomic_DNA"/>
</dbReference>
<evidence type="ECO:0000256" key="5">
    <source>
        <dbReference type="SAM" id="MobiDB-lite"/>
    </source>
</evidence>
<keyword evidence="7" id="KW-0969">Cilium</keyword>
<comment type="caution">
    <text evidence="7">The sequence shown here is derived from an EMBL/GenBank/DDBJ whole genome shotgun (WGS) entry which is preliminary data.</text>
</comment>
<keyword evidence="2 6" id="KW-0812">Transmembrane</keyword>
<keyword evidence="7" id="KW-0282">Flagellum</keyword>
<evidence type="ECO:0000313" key="8">
    <source>
        <dbReference type="Proteomes" id="UP000249590"/>
    </source>
</evidence>
<accession>A0A8B2NSB2</accession>
<dbReference type="InterPro" id="IPR007343">
    <property type="entry name" value="Uncharacterised_pept_Zn_put"/>
</dbReference>
<gene>
    <name evidence="7" type="ORF">DLJ53_26550</name>
</gene>
<protein>
    <submittedName>
        <fullName evidence="7">Flagellar biosynthesis protein FlgM</fullName>
    </submittedName>
</protein>
<dbReference type="Pfam" id="PF04228">
    <property type="entry name" value="Zn_peptidase"/>
    <property type="match status" value="1"/>
</dbReference>
<organism evidence="7 8">
    <name type="scientific">Acuticoccus sediminis</name>
    <dbReference type="NCBI Taxonomy" id="2184697"/>
    <lineage>
        <taxon>Bacteria</taxon>
        <taxon>Pseudomonadati</taxon>
        <taxon>Pseudomonadota</taxon>
        <taxon>Alphaproteobacteria</taxon>
        <taxon>Hyphomicrobiales</taxon>
        <taxon>Amorphaceae</taxon>
        <taxon>Acuticoccus</taxon>
    </lineage>
</organism>
<feature type="region of interest" description="Disordered" evidence="5">
    <location>
        <begin position="1"/>
        <end position="32"/>
    </location>
</feature>
<name>A0A8B2NSB2_9HYPH</name>
<proteinExistence type="predicted"/>
<evidence type="ECO:0000256" key="6">
    <source>
        <dbReference type="SAM" id="Phobius"/>
    </source>
</evidence>
<evidence type="ECO:0000256" key="4">
    <source>
        <dbReference type="ARBA" id="ARBA00023136"/>
    </source>
</evidence>
<evidence type="ECO:0000256" key="1">
    <source>
        <dbReference type="ARBA" id="ARBA00004167"/>
    </source>
</evidence>
<dbReference type="RefSeq" id="WP_111351074.1">
    <property type="nucleotide sequence ID" value="NZ_QHHQ01000007.1"/>
</dbReference>
<feature type="compositionally biased region" description="Basic and acidic residues" evidence="5">
    <location>
        <begin position="1"/>
        <end position="17"/>
    </location>
</feature>
<evidence type="ECO:0000313" key="7">
    <source>
        <dbReference type="EMBL" id="RAH98272.1"/>
    </source>
</evidence>
<sequence length="311" mass="33510">MRWEGRRQSDNFEDRRGSGGPVFRRGGFPGGGRIRIPTGGGVKKAGGGSILLFIIVAVGLWIFVGINPLQLLEMIARGDQGGVVSQQAPERSPQQQAQDGETVGFLRVVLAETEDTWGKIFTNSGIQYKPTTLVAYAGATPTGCGFGAAAAGPFYCPNDQKVYVDLSFFDLLAKRLGAPGDFAQAYVLAHEVGHHIQNQVGVLSKFHQARQRMSERDANALSVRIELQADCYAGIWAHSAKQVGILEPGDIEEALDAAAAVGDDTLQRQNQGYVVPESFNHGTSDQRVRWFQNGFKSGNPDDCDTLEGTGL</sequence>
<dbReference type="Proteomes" id="UP000249590">
    <property type="component" value="Unassembled WGS sequence"/>
</dbReference>
<dbReference type="PANTHER" id="PTHR30168">
    <property type="entry name" value="PUTATIVE MEMBRANE PROTEIN YPFJ"/>
    <property type="match status" value="1"/>
</dbReference>
<evidence type="ECO:0000256" key="3">
    <source>
        <dbReference type="ARBA" id="ARBA00022989"/>
    </source>
</evidence>
<dbReference type="PANTHER" id="PTHR30168:SF0">
    <property type="entry name" value="INNER MEMBRANE PROTEIN"/>
    <property type="match status" value="1"/>
</dbReference>